<dbReference type="STRING" id="686832.A0A0C2XE62"/>
<name>A0A0C2XE62_HEBCY</name>
<dbReference type="GO" id="GO:0005634">
    <property type="term" value="C:nucleus"/>
    <property type="evidence" value="ECO:0007669"/>
    <property type="project" value="TreeGrafter"/>
</dbReference>
<dbReference type="OrthoDB" id="5591297at2759"/>
<dbReference type="InterPro" id="IPR014729">
    <property type="entry name" value="Rossmann-like_a/b/a_fold"/>
</dbReference>
<gene>
    <name evidence="1" type="ORF">M413DRAFT_78585</name>
</gene>
<dbReference type="HOGENOM" id="CLU_032651_1_0_1"/>
<proteinExistence type="predicted"/>
<accession>A0A0C2XE62</accession>
<sequence length="319" mass="35551">MATIRTKGPHLLRRLQQQISRFELVYTPHALWPLPPNTVCTQEPLRISILDASFNPPTRAHLGLANSRWSPPIAEEDNARKGLYDAKLLLLSVKNADKTLKPGDATYLQRLDMMALLLNHIRPDNPTGCITSSLEEELNANVAIAIIDEPTFVGKSATLLAHLRDRLTAAQQQEVELSFLVGMDTLERLFSPRYYASEEAMISSLRKFFSPAPEGDNSRIVCARRASLPVSQSSSSSLSNQFNGNQELTLAQEFINSRRILIIDMGDELSTYSSTSVRRAVSSLGTVDHDQNGASAWRKLVTKDVADYIVRERLYEGTL</sequence>
<evidence type="ECO:0000313" key="1">
    <source>
        <dbReference type="EMBL" id="KIM36188.1"/>
    </source>
</evidence>
<dbReference type="GO" id="GO:0000309">
    <property type="term" value="F:nicotinamide-nucleotide adenylyltransferase activity"/>
    <property type="evidence" value="ECO:0007669"/>
    <property type="project" value="TreeGrafter"/>
</dbReference>
<dbReference type="SUPFAM" id="SSF52374">
    <property type="entry name" value="Nucleotidylyl transferase"/>
    <property type="match status" value="1"/>
</dbReference>
<dbReference type="PANTHER" id="PTHR31285:SF0">
    <property type="entry name" value="NICOTINAMIDE MONONUCLEOTIDE ADENYLYLTRANSFERASE"/>
    <property type="match status" value="1"/>
</dbReference>
<reference evidence="1 2" key="1">
    <citation type="submission" date="2014-04" db="EMBL/GenBank/DDBJ databases">
        <authorList>
            <consortium name="DOE Joint Genome Institute"/>
            <person name="Kuo A."/>
            <person name="Gay G."/>
            <person name="Dore J."/>
            <person name="Kohler A."/>
            <person name="Nagy L.G."/>
            <person name="Floudas D."/>
            <person name="Copeland A."/>
            <person name="Barry K.W."/>
            <person name="Cichocki N."/>
            <person name="Veneault-Fourrey C."/>
            <person name="LaButti K."/>
            <person name="Lindquist E.A."/>
            <person name="Lipzen A."/>
            <person name="Lundell T."/>
            <person name="Morin E."/>
            <person name="Murat C."/>
            <person name="Sun H."/>
            <person name="Tunlid A."/>
            <person name="Henrissat B."/>
            <person name="Grigoriev I.V."/>
            <person name="Hibbett D.S."/>
            <person name="Martin F."/>
            <person name="Nordberg H.P."/>
            <person name="Cantor M.N."/>
            <person name="Hua S.X."/>
        </authorList>
    </citation>
    <scope>NUCLEOTIDE SEQUENCE [LARGE SCALE GENOMIC DNA]</scope>
    <source>
        <strain evidence="2">h7</strain>
    </source>
</reference>
<protein>
    <recommendedName>
        <fullName evidence="3">Nicotinamide-nucleotide adenylyltransferase</fullName>
    </recommendedName>
</protein>
<dbReference type="PANTHER" id="PTHR31285">
    <property type="entry name" value="NICOTINAMIDE MONONUCLEOTIDE ADENYLYLTRANSFERASE"/>
    <property type="match status" value="1"/>
</dbReference>
<dbReference type="AlphaFoldDB" id="A0A0C2XE62"/>
<organism evidence="1 2">
    <name type="scientific">Hebeloma cylindrosporum</name>
    <dbReference type="NCBI Taxonomy" id="76867"/>
    <lineage>
        <taxon>Eukaryota</taxon>
        <taxon>Fungi</taxon>
        <taxon>Dikarya</taxon>
        <taxon>Basidiomycota</taxon>
        <taxon>Agaricomycotina</taxon>
        <taxon>Agaricomycetes</taxon>
        <taxon>Agaricomycetidae</taxon>
        <taxon>Agaricales</taxon>
        <taxon>Agaricineae</taxon>
        <taxon>Hymenogastraceae</taxon>
        <taxon>Hebeloma</taxon>
    </lineage>
</organism>
<dbReference type="GO" id="GO:0016887">
    <property type="term" value="F:ATP hydrolysis activity"/>
    <property type="evidence" value="ECO:0007669"/>
    <property type="project" value="TreeGrafter"/>
</dbReference>
<dbReference type="Gene3D" id="3.40.50.620">
    <property type="entry name" value="HUPs"/>
    <property type="match status" value="1"/>
</dbReference>
<dbReference type="EMBL" id="KN831808">
    <property type="protein sequence ID" value="KIM36188.1"/>
    <property type="molecule type" value="Genomic_DNA"/>
</dbReference>
<keyword evidence="2" id="KW-1185">Reference proteome</keyword>
<reference evidence="2" key="2">
    <citation type="submission" date="2015-01" db="EMBL/GenBank/DDBJ databases">
        <title>Evolutionary Origins and Diversification of the Mycorrhizal Mutualists.</title>
        <authorList>
            <consortium name="DOE Joint Genome Institute"/>
            <consortium name="Mycorrhizal Genomics Consortium"/>
            <person name="Kohler A."/>
            <person name="Kuo A."/>
            <person name="Nagy L.G."/>
            <person name="Floudas D."/>
            <person name="Copeland A."/>
            <person name="Barry K.W."/>
            <person name="Cichocki N."/>
            <person name="Veneault-Fourrey C."/>
            <person name="LaButti K."/>
            <person name="Lindquist E.A."/>
            <person name="Lipzen A."/>
            <person name="Lundell T."/>
            <person name="Morin E."/>
            <person name="Murat C."/>
            <person name="Riley R."/>
            <person name="Ohm R."/>
            <person name="Sun H."/>
            <person name="Tunlid A."/>
            <person name="Henrissat B."/>
            <person name="Grigoriev I.V."/>
            <person name="Hibbett D.S."/>
            <person name="Martin F."/>
        </authorList>
    </citation>
    <scope>NUCLEOTIDE SEQUENCE [LARGE SCALE GENOMIC DNA]</scope>
    <source>
        <strain evidence="2">h7</strain>
    </source>
</reference>
<evidence type="ECO:0008006" key="3">
    <source>
        <dbReference type="Google" id="ProtNLM"/>
    </source>
</evidence>
<dbReference type="GO" id="GO:0005737">
    <property type="term" value="C:cytoplasm"/>
    <property type="evidence" value="ECO:0007669"/>
    <property type="project" value="TreeGrafter"/>
</dbReference>
<dbReference type="Proteomes" id="UP000053424">
    <property type="component" value="Unassembled WGS sequence"/>
</dbReference>
<evidence type="ECO:0000313" key="2">
    <source>
        <dbReference type="Proteomes" id="UP000053424"/>
    </source>
</evidence>